<dbReference type="InterPro" id="IPR054438">
    <property type="entry name" value="Struct_cement_gp24/gp6"/>
</dbReference>
<gene>
    <name evidence="1" type="ORF">AV654_17715</name>
</gene>
<dbReference type="Pfam" id="PF22758">
    <property type="entry name" value="Phage_cement"/>
    <property type="match status" value="1"/>
</dbReference>
<dbReference type="Proteomes" id="UP000076563">
    <property type="component" value="Unassembled WGS sequence"/>
</dbReference>
<dbReference type="AlphaFoldDB" id="A0A163YEP5"/>
<proteinExistence type="predicted"/>
<dbReference type="EMBL" id="LQRA01000052">
    <property type="protein sequence ID" value="KZE79306.1"/>
    <property type="molecule type" value="Genomic_DNA"/>
</dbReference>
<evidence type="ECO:0000313" key="1">
    <source>
        <dbReference type="EMBL" id="KZE79306.1"/>
    </source>
</evidence>
<organism evidence="1 2">
    <name type="scientific">Paenibacillus elgii</name>
    <dbReference type="NCBI Taxonomy" id="189691"/>
    <lineage>
        <taxon>Bacteria</taxon>
        <taxon>Bacillati</taxon>
        <taxon>Bacillota</taxon>
        <taxon>Bacilli</taxon>
        <taxon>Bacillales</taxon>
        <taxon>Paenibacillaceae</taxon>
        <taxon>Paenibacillus</taxon>
    </lineage>
</organism>
<evidence type="ECO:0000313" key="2">
    <source>
        <dbReference type="Proteomes" id="UP000076563"/>
    </source>
</evidence>
<reference evidence="2" key="1">
    <citation type="submission" date="2016-01" db="EMBL/GenBank/DDBJ databases">
        <title>Draft genome of Chromobacterium sp. F49.</title>
        <authorList>
            <person name="Hong K.W."/>
        </authorList>
    </citation>
    <scope>NUCLEOTIDE SEQUENCE [LARGE SCALE GENOMIC DNA]</scope>
    <source>
        <strain evidence="2">M63</strain>
    </source>
</reference>
<keyword evidence="2" id="KW-1185">Reference proteome</keyword>
<sequence>MPGSVIGKSLNLGYPGNVSRLADAIIDNRLVKATDTVNINFGDPAVLNPDNTYSRFGAAGTSVTFAGIAVREVKQTTDYFSSQGFYSPGQPCDVLARGSATVVCNVGTPSAGGAVYIRIATNAAFPGGVIGGFEAAADGTNTILVPGAKWTTGKMDSNRVAEVTLTQRNNP</sequence>
<name>A0A163YEP5_9BACL</name>
<protein>
    <submittedName>
        <fullName evidence="1">Uncharacterized protein</fullName>
    </submittedName>
</protein>
<comment type="caution">
    <text evidence="1">The sequence shown here is derived from an EMBL/GenBank/DDBJ whole genome shotgun (WGS) entry which is preliminary data.</text>
</comment>
<accession>A0A163YEP5</accession>
<dbReference type="OrthoDB" id="2048587at2"/>